<dbReference type="GO" id="GO:0003723">
    <property type="term" value="F:RNA binding"/>
    <property type="evidence" value="ECO:0007669"/>
    <property type="project" value="InterPro"/>
</dbReference>
<organism evidence="4 5">
    <name type="scientific">Pipistrellus kuhlii</name>
    <name type="common">Kuhl's pipistrelle</name>
    <dbReference type="NCBI Taxonomy" id="59472"/>
    <lineage>
        <taxon>Eukaryota</taxon>
        <taxon>Metazoa</taxon>
        <taxon>Chordata</taxon>
        <taxon>Craniata</taxon>
        <taxon>Vertebrata</taxon>
        <taxon>Euteleostomi</taxon>
        <taxon>Mammalia</taxon>
        <taxon>Eutheria</taxon>
        <taxon>Laurasiatheria</taxon>
        <taxon>Chiroptera</taxon>
        <taxon>Yangochiroptera</taxon>
        <taxon>Vespertilionidae</taxon>
        <taxon>Pipistrellus</taxon>
    </lineage>
</organism>
<name>A0A7J8B2F4_PIPKU</name>
<dbReference type="AlphaFoldDB" id="A0A7J8B2F4"/>
<dbReference type="PANTHER" id="PTHR11449">
    <property type="entry name" value="RIBOSOMAL PROTEIN L30"/>
    <property type="match status" value="1"/>
</dbReference>
<keyword evidence="5" id="KW-1185">Reference proteome</keyword>
<evidence type="ECO:0000313" key="5">
    <source>
        <dbReference type="Proteomes" id="UP000558488"/>
    </source>
</evidence>
<dbReference type="InterPro" id="IPR039109">
    <property type="entry name" value="Ribosomal_eL30-like"/>
</dbReference>
<evidence type="ECO:0000256" key="1">
    <source>
        <dbReference type="ARBA" id="ARBA00022980"/>
    </source>
</evidence>
<dbReference type="Proteomes" id="UP000558488">
    <property type="component" value="Unassembled WGS sequence"/>
</dbReference>
<dbReference type="InterPro" id="IPR004038">
    <property type="entry name" value="Ribosomal_eL8/eL30/eS12/Gad45"/>
</dbReference>
<dbReference type="Pfam" id="PF01248">
    <property type="entry name" value="Ribosomal_L7Ae"/>
    <property type="match status" value="1"/>
</dbReference>
<keyword evidence="1" id="KW-0689">Ribosomal protein</keyword>
<proteinExistence type="predicted"/>
<dbReference type="Gene3D" id="3.30.1330.30">
    <property type="match status" value="1"/>
</dbReference>
<evidence type="ECO:0000313" key="4">
    <source>
        <dbReference type="EMBL" id="KAF6392656.1"/>
    </source>
</evidence>
<dbReference type="GO" id="GO:0005840">
    <property type="term" value="C:ribosome"/>
    <property type="evidence" value="ECO:0007669"/>
    <property type="project" value="UniProtKB-KW"/>
</dbReference>
<dbReference type="InterPro" id="IPR029064">
    <property type="entry name" value="Ribosomal_eL30-like_sf"/>
</dbReference>
<keyword evidence="2" id="KW-0687">Ribonucleoprotein</keyword>
<protein>
    <recommendedName>
        <fullName evidence="3">Ribosomal protein eL8/eL30/eS12/Gadd45 domain-containing protein</fullName>
    </recommendedName>
</protein>
<gene>
    <name evidence="4" type="ORF">mPipKuh1_007841</name>
</gene>
<dbReference type="SUPFAM" id="SSF55315">
    <property type="entry name" value="L30e-like"/>
    <property type="match status" value="1"/>
</dbReference>
<feature type="domain" description="Ribosomal protein eL8/eL30/eS12/Gadd45" evidence="3">
    <location>
        <begin position="48"/>
        <end position="99"/>
    </location>
</feature>
<reference evidence="4 5" key="1">
    <citation type="journal article" date="2020" name="Nature">
        <title>Six reference-quality genomes reveal evolution of bat adaptations.</title>
        <authorList>
            <person name="Jebb D."/>
            <person name="Huang Z."/>
            <person name="Pippel M."/>
            <person name="Hughes G.M."/>
            <person name="Lavrichenko K."/>
            <person name="Devanna P."/>
            <person name="Winkler S."/>
            <person name="Jermiin L.S."/>
            <person name="Skirmuntt E.C."/>
            <person name="Katzourakis A."/>
            <person name="Burkitt-Gray L."/>
            <person name="Ray D.A."/>
            <person name="Sullivan K.A.M."/>
            <person name="Roscito J.G."/>
            <person name="Kirilenko B.M."/>
            <person name="Davalos L.M."/>
            <person name="Corthals A.P."/>
            <person name="Power M.L."/>
            <person name="Jones G."/>
            <person name="Ransome R.D."/>
            <person name="Dechmann D.K.N."/>
            <person name="Locatelli A.G."/>
            <person name="Puechmaille S.J."/>
            <person name="Fedrigo O."/>
            <person name="Jarvis E.D."/>
            <person name="Hiller M."/>
            <person name="Vernes S.C."/>
            <person name="Myers E.W."/>
            <person name="Teeling E.C."/>
        </authorList>
    </citation>
    <scope>NUCLEOTIDE SEQUENCE [LARGE SCALE GENOMIC DNA]</scope>
    <source>
        <strain evidence="4">MPipKuh1</strain>
        <tissue evidence="4">Flight muscle</tissue>
    </source>
</reference>
<sequence length="129" mass="14955">MRNSSDQLTVGQLTDTCHLSAHGQSEENLRGGRKIVAAKKIKELLEWIKSRLQLAMKSEKYVPRYKQPLKMIKQGKAKPVILANNCLALRKSELEYYDMLANHHSDNNTELGISVKNTTEYVYYYHWSR</sequence>
<comment type="caution">
    <text evidence="4">The sequence shown here is derived from an EMBL/GenBank/DDBJ whole genome shotgun (WGS) entry which is preliminary data.</text>
</comment>
<dbReference type="EMBL" id="JACAGB010000001">
    <property type="protein sequence ID" value="KAF6392656.1"/>
    <property type="molecule type" value="Genomic_DNA"/>
</dbReference>
<dbReference type="GO" id="GO:1990904">
    <property type="term" value="C:ribonucleoprotein complex"/>
    <property type="evidence" value="ECO:0007669"/>
    <property type="project" value="UniProtKB-KW"/>
</dbReference>
<accession>A0A7J8B2F4</accession>
<evidence type="ECO:0000256" key="2">
    <source>
        <dbReference type="ARBA" id="ARBA00023274"/>
    </source>
</evidence>
<evidence type="ECO:0000259" key="3">
    <source>
        <dbReference type="Pfam" id="PF01248"/>
    </source>
</evidence>